<accession>A0A432WKW1</accession>
<keyword evidence="1" id="KW-0732">Signal</keyword>
<evidence type="ECO:0000259" key="2">
    <source>
        <dbReference type="Pfam" id="PF14467"/>
    </source>
</evidence>
<dbReference type="InterPro" id="IPR025218">
    <property type="entry name" value="DUF4426"/>
</dbReference>
<feature type="chain" id="PRO_5019426798" evidence="1">
    <location>
        <begin position="26"/>
        <end position="152"/>
    </location>
</feature>
<dbReference type="RefSeq" id="WP_126808988.1">
    <property type="nucleotide sequence ID" value="NZ_PIPP01000007.1"/>
</dbReference>
<reference evidence="4" key="1">
    <citation type="journal article" date="2018" name="Front. Microbiol.">
        <title>Genome-Based Analysis Reveals the Taxonomy and Diversity of the Family Idiomarinaceae.</title>
        <authorList>
            <person name="Liu Y."/>
            <person name="Lai Q."/>
            <person name="Shao Z."/>
        </authorList>
    </citation>
    <scope>NUCLEOTIDE SEQUENCE [LARGE SCALE GENOMIC DNA]</scope>
    <source>
        <strain evidence="4">AIS</strain>
    </source>
</reference>
<dbReference type="EMBL" id="PIPP01000007">
    <property type="protein sequence ID" value="RUO34388.1"/>
    <property type="molecule type" value="Genomic_DNA"/>
</dbReference>
<keyword evidence="4" id="KW-1185">Reference proteome</keyword>
<dbReference type="Proteomes" id="UP000286934">
    <property type="component" value="Unassembled WGS sequence"/>
</dbReference>
<evidence type="ECO:0000313" key="4">
    <source>
        <dbReference type="Proteomes" id="UP000286934"/>
    </source>
</evidence>
<gene>
    <name evidence="3" type="ORF">CWE13_12230</name>
</gene>
<evidence type="ECO:0000256" key="1">
    <source>
        <dbReference type="SAM" id="SignalP"/>
    </source>
</evidence>
<proteinExistence type="predicted"/>
<dbReference type="AlphaFoldDB" id="A0A432WKW1"/>
<evidence type="ECO:0000313" key="3">
    <source>
        <dbReference type="EMBL" id="RUO34388.1"/>
    </source>
</evidence>
<dbReference type="OrthoDB" id="8563353at2"/>
<organism evidence="3 4">
    <name type="scientific">Aliidiomarina shirensis</name>
    <dbReference type="NCBI Taxonomy" id="1048642"/>
    <lineage>
        <taxon>Bacteria</taxon>
        <taxon>Pseudomonadati</taxon>
        <taxon>Pseudomonadota</taxon>
        <taxon>Gammaproteobacteria</taxon>
        <taxon>Alteromonadales</taxon>
        <taxon>Idiomarinaceae</taxon>
        <taxon>Aliidiomarina</taxon>
    </lineage>
</organism>
<sequence>MNILKSFALFAIAISAMLFVSVADAQEQAQGGQYQNFDNWQVHYSAFPSTMLQPEIATRYNIRRSNARGLVNISVLDTTREDNPAQRVAIQGYALNSLGQRINLQFRRFVEEPAIYYISEVGHDDDDRLRFFITITQGDKSEELRFTHTFYR</sequence>
<dbReference type="Gene3D" id="2.60.40.3340">
    <property type="entry name" value="Domain of unknown function DUF4426"/>
    <property type="match status" value="1"/>
</dbReference>
<protein>
    <submittedName>
        <fullName evidence="3">DUF4426 domain-containing protein</fullName>
    </submittedName>
</protein>
<feature type="signal peptide" evidence="1">
    <location>
        <begin position="1"/>
        <end position="25"/>
    </location>
</feature>
<feature type="domain" description="DUF4426" evidence="2">
    <location>
        <begin position="35"/>
        <end position="151"/>
    </location>
</feature>
<comment type="caution">
    <text evidence="3">The sequence shown here is derived from an EMBL/GenBank/DDBJ whole genome shotgun (WGS) entry which is preliminary data.</text>
</comment>
<dbReference type="Pfam" id="PF14467">
    <property type="entry name" value="DUF4426"/>
    <property type="match status" value="1"/>
</dbReference>
<name>A0A432WKW1_9GAMM</name>